<feature type="transmembrane region" description="Helical" evidence="2">
    <location>
        <begin position="37"/>
        <end position="57"/>
    </location>
</feature>
<dbReference type="EMBL" id="VIXA01000002">
    <property type="protein sequence ID" value="TWG23430.1"/>
    <property type="molecule type" value="Genomic_DNA"/>
</dbReference>
<feature type="compositionally biased region" description="Basic and acidic residues" evidence="1">
    <location>
        <begin position="231"/>
        <end position="248"/>
    </location>
</feature>
<reference evidence="3 4" key="1">
    <citation type="submission" date="2019-06" db="EMBL/GenBank/DDBJ databases">
        <title>Sequencing the genomes of 1000 actinobacteria strains.</title>
        <authorList>
            <person name="Klenk H.-P."/>
        </authorList>
    </citation>
    <scope>NUCLEOTIDE SEQUENCE [LARGE SCALE GENOMIC DNA]</scope>
    <source>
        <strain evidence="3 4">DSM 102131</strain>
    </source>
</reference>
<dbReference type="Proteomes" id="UP000319927">
    <property type="component" value="Unassembled WGS sequence"/>
</dbReference>
<feature type="region of interest" description="Disordered" evidence="1">
    <location>
        <begin position="190"/>
        <end position="268"/>
    </location>
</feature>
<accession>A0A561WI00</accession>
<proteinExistence type="predicted"/>
<dbReference type="RefSeq" id="WP_246158384.1">
    <property type="nucleotide sequence ID" value="NZ_VIXA01000002.1"/>
</dbReference>
<comment type="caution">
    <text evidence="3">The sequence shown here is derived from an EMBL/GenBank/DDBJ whole genome shotgun (WGS) entry which is preliminary data.</text>
</comment>
<keyword evidence="4" id="KW-1185">Reference proteome</keyword>
<feature type="compositionally biased region" description="Basic and acidic residues" evidence="1">
    <location>
        <begin position="141"/>
        <end position="151"/>
    </location>
</feature>
<evidence type="ECO:0000256" key="1">
    <source>
        <dbReference type="SAM" id="MobiDB-lite"/>
    </source>
</evidence>
<gene>
    <name evidence="3" type="ORF">FHX75_121982</name>
</gene>
<name>A0A561WI00_9ACTN</name>
<evidence type="ECO:0000256" key="2">
    <source>
        <dbReference type="SAM" id="Phobius"/>
    </source>
</evidence>
<keyword evidence="2" id="KW-1133">Transmembrane helix</keyword>
<organism evidence="3 4">
    <name type="scientific">Micromonospora palomenae</name>
    <dbReference type="NCBI Taxonomy" id="1461247"/>
    <lineage>
        <taxon>Bacteria</taxon>
        <taxon>Bacillati</taxon>
        <taxon>Actinomycetota</taxon>
        <taxon>Actinomycetes</taxon>
        <taxon>Micromonosporales</taxon>
        <taxon>Micromonosporaceae</taxon>
        <taxon>Micromonospora</taxon>
    </lineage>
</organism>
<feature type="region of interest" description="Disordered" evidence="1">
    <location>
        <begin position="61"/>
        <end position="166"/>
    </location>
</feature>
<evidence type="ECO:0000313" key="4">
    <source>
        <dbReference type="Proteomes" id="UP000319927"/>
    </source>
</evidence>
<sequence>MRVHRTDLVSLAFGLLFLGLSVWWLLAQILGLALPPVGWFLAGALVVIGLLGLVGALRSGRHDREAPPAAGPEPTEPDPSAAGWPAPPAGPRDTADGFPGPADTTVTDREPAPVSVEPADLRFPQDDEAAPTRWETTETPGAERETAEIHYTDAGTDEDAPTRPQVTRQETAALGTAGEQTAEVLFAGPDDATAPVWGPDGTGDRFTEPPTRAIGSAGEADEWPTAAISDRPAEAVEDRAADAPDDQPRWSPAEPVSGPPAGERRAPD</sequence>
<protein>
    <submittedName>
        <fullName evidence="3">Uncharacterized protein</fullName>
    </submittedName>
</protein>
<dbReference type="AlphaFoldDB" id="A0A561WI00"/>
<keyword evidence="2" id="KW-0472">Membrane</keyword>
<evidence type="ECO:0000313" key="3">
    <source>
        <dbReference type="EMBL" id="TWG23430.1"/>
    </source>
</evidence>
<keyword evidence="2" id="KW-0812">Transmembrane</keyword>